<sequence length="390" mass="44811">MTNTLPQNRISSIDLLKGLVMVVMALDHVRDFFHYSTFFFNPMDPTQTTVPIFFTRFITHFCAPAFSFLAGLSAFMSGRKKSKGALSAFLLKRGLWLILLEFTLVIFGWAFDPTFSMNNIAVIACLGMSMMLLAALIHLPRTVLLVLCCLVIVGHNLLDPINLPENFLWSVIHQQSVFQFGNVKFYVDYPIIPWFAVMALGYCFGPLYSTGFDSRHRRQLLTTIGIAAVCLFFLLRWLNIYGDLLPWTVQATAVRTFFSFLNVTKYPPSLLYLLLTLGCTMIFLGVSENFKGRVVHFFTTFGRVPFVYYLLHLYLMHVLAVIYGLASGHGWKLLSLPDWLPEIRSMRGYGTNLVGVYLVWILVIAIAYPICRWYDRYKNAHKEKWWLSYL</sequence>
<feature type="transmembrane region" description="Helical" evidence="1">
    <location>
        <begin position="269"/>
        <end position="286"/>
    </location>
</feature>
<dbReference type="Proteomes" id="UP001165367">
    <property type="component" value="Unassembled WGS sequence"/>
</dbReference>
<feature type="domain" description="Heparan-alpha-glucosaminide N-acetyltransferase catalytic" evidence="2">
    <location>
        <begin position="9"/>
        <end position="217"/>
    </location>
</feature>
<proteinExistence type="predicted"/>
<evidence type="ECO:0000313" key="3">
    <source>
        <dbReference type="EMBL" id="MCG2613295.1"/>
    </source>
</evidence>
<comment type="caution">
    <text evidence="3">The sequence shown here is derived from an EMBL/GenBank/DDBJ whole genome shotgun (WGS) entry which is preliminary data.</text>
</comment>
<feature type="transmembrane region" description="Helical" evidence="1">
    <location>
        <begin position="142"/>
        <end position="158"/>
    </location>
</feature>
<protein>
    <submittedName>
        <fullName evidence="3">Heparan-alpha-glucosaminide N-acetyltransferase domain-containing protein</fullName>
    </submittedName>
</protein>
<dbReference type="EMBL" id="JAKLTR010000002">
    <property type="protein sequence ID" value="MCG2613295.1"/>
    <property type="molecule type" value="Genomic_DNA"/>
</dbReference>
<feature type="transmembrane region" description="Helical" evidence="1">
    <location>
        <begin position="191"/>
        <end position="208"/>
    </location>
</feature>
<gene>
    <name evidence="3" type="ORF">LZZ85_03350</name>
</gene>
<dbReference type="InterPro" id="IPR012429">
    <property type="entry name" value="HGSNAT_cat"/>
</dbReference>
<keyword evidence="1" id="KW-1133">Transmembrane helix</keyword>
<organism evidence="3 4">
    <name type="scientific">Terrimonas ginsenosidimutans</name>
    <dbReference type="NCBI Taxonomy" id="2908004"/>
    <lineage>
        <taxon>Bacteria</taxon>
        <taxon>Pseudomonadati</taxon>
        <taxon>Bacteroidota</taxon>
        <taxon>Chitinophagia</taxon>
        <taxon>Chitinophagales</taxon>
        <taxon>Chitinophagaceae</taxon>
        <taxon>Terrimonas</taxon>
    </lineage>
</organism>
<dbReference type="PANTHER" id="PTHR40407:SF1">
    <property type="entry name" value="HEPARAN-ALPHA-GLUCOSAMINIDE N-ACETYLTRANSFERASE CATALYTIC DOMAIN-CONTAINING PROTEIN"/>
    <property type="match status" value="1"/>
</dbReference>
<feature type="transmembrane region" description="Helical" evidence="1">
    <location>
        <begin position="346"/>
        <end position="368"/>
    </location>
</feature>
<reference evidence="3" key="1">
    <citation type="submission" date="2022-01" db="EMBL/GenBank/DDBJ databases">
        <authorList>
            <person name="Jo J.-H."/>
            <person name="Im W.-T."/>
        </authorList>
    </citation>
    <scope>NUCLEOTIDE SEQUENCE</scope>
    <source>
        <strain evidence="3">NA20</strain>
    </source>
</reference>
<accession>A0ABS9KLV3</accession>
<evidence type="ECO:0000256" key="1">
    <source>
        <dbReference type="SAM" id="Phobius"/>
    </source>
</evidence>
<keyword evidence="1" id="KW-0812">Transmembrane</keyword>
<feature type="transmembrane region" description="Helical" evidence="1">
    <location>
        <begin position="53"/>
        <end position="75"/>
    </location>
</feature>
<feature type="transmembrane region" description="Helical" evidence="1">
    <location>
        <begin position="95"/>
        <end position="111"/>
    </location>
</feature>
<feature type="transmembrane region" description="Helical" evidence="1">
    <location>
        <begin position="220"/>
        <end position="238"/>
    </location>
</feature>
<keyword evidence="4" id="KW-1185">Reference proteome</keyword>
<dbReference type="PANTHER" id="PTHR40407">
    <property type="entry name" value="MEMBRANE PROTEIN-LIKE PROTEIN"/>
    <property type="match status" value="1"/>
</dbReference>
<evidence type="ECO:0000313" key="4">
    <source>
        <dbReference type="Proteomes" id="UP001165367"/>
    </source>
</evidence>
<dbReference type="RefSeq" id="WP_237868524.1">
    <property type="nucleotide sequence ID" value="NZ_JAKLTR010000002.1"/>
</dbReference>
<keyword evidence="1" id="KW-0472">Membrane</keyword>
<name>A0ABS9KLV3_9BACT</name>
<evidence type="ECO:0000259" key="2">
    <source>
        <dbReference type="Pfam" id="PF07786"/>
    </source>
</evidence>
<dbReference type="Pfam" id="PF07786">
    <property type="entry name" value="HGSNAT_cat"/>
    <property type="match status" value="1"/>
</dbReference>
<feature type="transmembrane region" description="Helical" evidence="1">
    <location>
        <begin position="306"/>
        <end position="326"/>
    </location>
</feature>